<dbReference type="EMBL" id="QGKV02000299">
    <property type="protein sequence ID" value="KAF3595157.1"/>
    <property type="molecule type" value="Genomic_DNA"/>
</dbReference>
<proteinExistence type="predicted"/>
<reference evidence="2 3" key="1">
    <citation type="journal article" date="2020" name="BMC Genomics">
        <title>Intraspecific diversification of the crop wild relative Brassica cretica Lam. using demographic model selection.</title>
        <authorList>
            <person name="Kioukis A."/>
            <person name="Michalopoulou V.A."/>
            <person name="Briers L."/>
            <person name="Pirintsos S."/>
            <person name="Studholme D.J."/>
            <person name="Pavlidis P."/>
            <person name="Sarris P.F."/>
        </authorList>
    </citation>
    <scope>NUCLEOTIDE SEQUENCE [LARGE SCALE GENOMIC DNA]</scope>
    <source>
        <strain evidence="3">cv. PFS-1207/04</strain>
    </source>
</reference>
<comment type="caution">
    <text evidence="2">The sequence shown here is derived from an EMBL/GenBank/DDBJ whole genome shotgun (WGS) entry which is preliminary data.</text>
</comment>
<keyword evidence="1" id="KW-1133">Transmembrane helix</keyword>
<keyword evidence="1" id="KW-0472">Membrane</keyword>
<feature type="transmembrane region" description="Helical" evidence="1">
    <location>
        <begin position="41"/>
        <end position="64"/>
    </location>
</feature>
<evidence type="ECO:0000313" key="3">
    <source>
        <dbReference type="Proteomes" id="UP000266723"/>
    </source>
</evidence>
<organism evidence="2 3">
    <name type="scientific">Brassica cretica</name>
    <name type="common">Mustard</name>
    <dbReference type="NCBI Taxonomy" id="69181"/>
    <lineage>
        <taxon>Eukaryota</taxon>
        <taxon>Viridiplantae</taxon>
        <taxon>Streptophyta</taxon>
        <taxon>Embryophyta</taxon>
        <taxon>Tracheophyta</taxon>
        <taxon>Spermatophyta</taxon>
        <taxon>Magnoliopsida</taxon>
        <taxon>eudicotyledons</taxon>
        <taxon>Gunneridae</taxon>
        <taxon>Pentapetalae</taxon>
        <taxon>rosids</taxon>
        <taxon>malvids</taxon>
        <taxon>Brassicales</taxon>
        <taxon>Brassicaceae</taxon>
        <taxon>Brassiceae</taxon>
        <taxon>Brassica</taxon>
    </lineage>
</organism>
<evidence type="ECO:0000313" key="2">
    <source>
        <dbReference type="EMBL" id="KAF3595157.1"/>
    </source>
</evidence>
<dbReference type="Proteomes" id="UP000266723">
    <property type="component" value="Unassembled WGS sequence"/>
</dbReference>
<name>A0ABQ7EDL3_BRACR</name>
<accession>A0ABQ7EDL3</accession>
<keyword evidence="1" id="KW-0812">Transmembrane</keyword>
<evidence type="ECO:0000256" key="1">
    <source>
        <dbReference type="SAM" id="Phobius"/>
    </source>
</evidence>
<keyword evidence="3" id="KW-1185">Reference proteome</keyword>
<protein>
    <submittedName>
        <fullName evidence="2">Uncharacterized protein</fullName>
    </submittedName>
</protein>
<gene>
    <name evidence="2" type="ORF">DY000_02026938</name>
</gene>
<sequence length="318" mass="36002">MAATSGDIKNMGAREGLETLSSVSLPHLRTLGGDGIRRLRCMLFSVSLSLFLALNYTVVLSTWVELEICVRSLDLLPSLTVNVSSQRSHSPSRFRRRSFSPISASVSSHSKPALCLFPCRLILVHVFCFCQRLPLFLSSFSDIVAPRFLHWMILELCLPWVLVSDLVSVCASFPCRSDRFRLVIAACASSLATNILILLRYSPHEQFVMWVCYSYLNQRDLSHLEVDRIFGRPLLGLCALVASSVLSRIVLVQVVLAVPSAVSVHVHIWRQLANPDVDNLSRKQWRRYHRFHEEHVYIDDYEPSKNEGSDEDYTPSPL</sequence>